<sequence length="286" mass="31457">MAAAASAASGDSKSGHSTMTVSVPDSVLDALAPLKGIFVKQHVDLLEHITGWEQRNKYDLFAWVPPTEDDPTVESLRGGIVGDHAMARSEEEPGDVCHRQCCGSARRWNMTTRLLLPAGVPPREGEPRLRFTKPFKCTFLCFAPPVVFVWWGDHVIAEVVSPWVCCEWHFKVGPPMHFEDRTKVHPEVLDVEDHYWYTVSSPVCTSPLLCPCCYAQAKFKITDTATGAEAGSIGKIWPGCGTSLTNATHFGLTFPEDALPMQKASLLACTMLLDFVASENNSNKNH</sequence>
<dbReference type="InterPro" id="IPR005552">
    <property type="entry name" value="Scramblase"/>
</dbReference>
<name>A0A5A8CG13_CAFRO</name>
<accession>A0A5A8CG13</accession>
<dbReference type="AlphaFoldDB" id="A0A5A8CG13"/>
<dbReference type="GO" id="GO:0017128">
    <property type="term" value="F:phospholipid scramblase activity"/>
    <property type="evidence" value="ECO:0007669"/>
    <property type="project" value="InterPro"/>
</dbReference>
<gene>
    <name evidence="3" type="ORF">FNF28_07124</name>
</gene>
<organism evidence="3 4">
    <name type="scientific">Cafeteria roenbergensis</name>
    <name type="common">Marine flagellate</name>
    <dbReference type="NCBI Taxonomy" id="33653"/>
    <lineage>
        <taxon>Eukaryota</taxon>
        <taxon>Sar</taxon>
        <taxon>Stramenopiles</taxon>
        <taxon>Bigyra</taxon>
        <taxon>Opalozoa</taxon>
        <taxon>Bicosoecida</taxon>
        <taxon>Cafeteriaceae</taxon>
        <taxon>Cafeteria</taxon>
    </lineage>
</organism>
<dbReference type="Proteomes" id="UP000324907">
    <property type="component" value="Unassembled WGS sequence"/>
</dbReference>
<evidence type="ECO:0000313" key="4">
    <source>
        <dbReference type="Proteomes" id="UP000324907"/>
    </source>
</evidence>
<dbReference type="PANTHER" id="PTHR23248:SF9">
    <property type="entry name" value="PHOSPHOLIPID SCRAMBLASE"/>
    <property type="match status" value="1"/>
</dbReference>
<comment type="similarity">
    <text evidence="1 2">Belongs to the phospholipid scramblase family.</text>
</comment>
<dbReference type="GO" id="GO:0005886">
    <property type="term" value="C:plasma membrane"/>
    <property type="evidence" value="ECO:0007669"/>
    <property type="project" value="TreeGrafter"/>
</dbReference>
<protein>
    <recommendedName>
        <fullName evidence="2">Phospholipid scramblase</fullName>
    </recommendedName>
</protein>
<proteinExistence type="inferred from homology"/>
<evidence type="ECO:0000313" key="3">
    <source>
        <dbReference type="EMBL" id="KAA0151504.1"/>
    </source>
</evidence>
<dbReference type="EMBL" id="VLTL01000217">
    <property type="protein sequence ID" value="KAA0151504.1"/>
    <property type="molecule type" value="Genomic_DNA"/>
</dbReference>
<reference evidence="3 4" key="1">
    <citation type="submission" date="2019-07" db="EMBL/GenBank/DDBJ databases">
        <title>Genomes of Cafeteria roenbergensis.</title>
        <authorList>
            <person name="Fischer M.G."/>
            <person name="Hackl T."/>
            <person name="Roman M."/>
        </authorList>
    </citation>
    <scope>NUCLEOTIDE SEQUENCE [LARGE SCALE GENOMIC DNA]</scope>
    <source>
        <strain evidence="3 4">RCC970-E3</strain>
    </source>
</reference>
<dbReference type="Pfam" id="PF03803">
    <property type="entry name" value="Scramblase"/>
    <property type="match status" value="1"/>
</dbReference>
<evidence type="ECO:0000256" key="2">
    <source>
        <dbReference type="RuleBase" id="RU363116"/>
    </source>
</evidence>
<dbReference type="PANTHER" id="PTHR23248">
    <property type="entry name" value="PHOSPHOLIPID SCRAMBLASE-RELATED"/>
    <property type="match status" value="1"/>
</dbReference>
<comment type="caution">
    <text evidence="3">The sequence shown here is derived from an EMBL/GenBank/DDBJ whole genome shotgun (WGS) entry which is preliminary data.</text>
</comment>
<evidence type="ECO:0000256" key="1">
    <source>
        <dbReference type="ARBA" id="ARBA00005350"/>
    </source>
</evidence>